<dbReference type="RefSeq" id="WP_111917804.1">
    <property type="nucleotide sequence ID" value="NZ_CAUWHR010000020.1"/>
</dbReference>
<dbReference type="Gene3D" id="3.40.50.620">
    <property type="entry name" value="HUPs"/>
    <property type="match status" value="1"/>
</dbReference>
<dbReference type="Proteomes" id="UP000250003">
    <property type="component" value="Chromosome"/>
</dbReference>
<evidence type="ECO:0008006" key="3">
    <source>
        <dbReference type="Google" id="ProtNLM"/>
    </source>
</evidence>
<dbReference type="OrthoDB" id="2462219at2"/>
<dbReference type="EMBL" id="CP030280">
    <property type="protein sequence ID" value="AWY96953.1"/>
    <property type="molecule type" value="Genomic_DNA"/>
</dbReference>
<accession>A0A2Z4U7K3</accession>
<dbReference type="SUPFAM" id="SSF52402">
    <property type="entry name" value="Adenine nucleotide alpha hydrolases-like"/>
    <property type="match status" value="1"/>
</dbReference>
<proteinExistence type="predicted"/>
<dbReference type="AlphaFoldDB" id="A0A2Z4U7K3"/>
<reference evidence="2" key="1">
    <citation type="submission" date="2018-06" db="EMBL/GenBank/DDBJ databases">
        <title>Description of Blautia argi sp. nov., a new anaerobic isolated from dog feces.</title>
        <authorList>
            <person name="Chang Y.-H."/>
            <person name="Paek J."/>
            <person name="Shin Y."/>
        </authorList>
    </citation>
    <scope>NUCLEOTIDE SEQUENCE [LARGE SCALE GENOMIC DNA]</scope>
    <source>
        <strain evidence="2">KCTC 15426</strain>
    </source>
</reference>
<dbReference type="KEGG" id="blau:DQQ01_00940"/>
<organism evidence="1 2">
    <name type="scientific">Blautia argi</name>
    <dbReference type="NCBI Taxonomy" id="1912897"/>
    <lineage>
        <taxon>Bacteria</taxon>
        <taxon>Bacillati</taxon>
        <taxon>Bacillota</taxon>
        <taxon>Clostridia</taxon>
        <taxon>Lachnospirales</taxon>
        <taxon>Lachnospiraceae</taxon>
        <taxon>Blautia</taxon>
    </lineage>
</organism>
<evidence type="ECO:0000313" key="1">
    <source>
        <dbReference type="EMBL" id="AWY96953.1"/>
    </source>
</evidence>
<evidence type="ECO:0000313" key="2">
    <source>
        <dbReference type="Proteomes" id="UP000250003"/>
    </source>
</evidence>
<keyword evidence="2" id="KW-1185">Reference proteome</keyword>
<name>A0A2Z4U7K3_9FIRM</name>
<gene>
    <name evidence="1" type="ORF">DQQ01_00940</name>
</gene>
<protein>
    <recommendedName>
        <fullName evidence="3">Asparagine synthetase domain-containing protein</fullName>
    </recommendedName>
</protein>
<sequence>MAYYNVSEMRETLREYPQFQKRLYCKGFLITNEKQNVNSEYPFYSNWKEKQINSYFYMYTHEETYAYTYEKGNIIYFIVGHAYDPYNMLVDENEILEHLAIAKEKSDEKYWEEESKLTGVFCIGYIIKDEIVYTTDCAGMQLVYHGLINNMLFITSHGKLVADLKGLEQSEYIKRLTTNKYWHYWGTWLPGDLSPFSELKRMVPNHAGEYSNKTKNINVFRFYPTQKIIETSTEKEYKETICELGRIMSNTMKCIANKWPEKKISISVTGGRDSMTALACANKVYDKFKYFSYISNIDESVDAYAAKEILQHLGLEHELYEIPEEWAGYKDLSVFKKVMECNNGCIGANNTNDLKKRLYFTQNPPCDIEIKSWVNEMGRGWYYNKYNKKKFPKYPYASYWRAMHKVYLGKYLITETDKVFAEYLEKYYDKETFDRISWLELYFWEFAWSGGEGIFLTTEHRVSYDITIPFNNRKYVELMLTVPLEKRKVDDIPIDLITYMEPRIVETGITVHDISHTNFRAFVVRTYLEIFSRIRFGKKKEKF</sequence>
<dbReference type="InterPro" id="IPR014729">
    <property type="entry name" value="Rossmann-like_a/b/a_fold"/>
</dbReference>